<name>A0ABS2DUR7_9BURK</name>
<dbReference type="SUPFAM" id="SSF56935">
    <property type="entry name" value="Porins"/>
    <property type="match status" value="1"/>
</dbReference>
<evidence type="ECO:0000256" key="3">
    <source>
        <dbReference type="ARBA" id="ARBA00022448"/>
    </source>
</evidence>
<keyword evidence="3" id="KW-0813">Transport</keyword>
<keyword evidence="14" id="KW-1185">Reference proteome</keyword>
<keyword evidence="10" id="KW-0998">Cell outer membrane</keyword>
<feature type="chain" id="PRO_5046816558" evidence="11">
    <location>
        <begin position="24"/>
        <end position="373"/>
    </location>
</feature>
<evidence type="ECO:0000256" key="4">
    <source>
        <dbReference type="ARBA" id="ARBA00022452"/>
    </source>
</evidence>
<evidence type="ECO:0000256" key="11">
    <source>
        <dbReference type="SAM" id="SignalP"/>
    </source>
</evidence>
<reference evidence="13 14" key="1">
    <citation type="journal article" date="2021" name="Sci. Rep.">
        <title>The distribution of antibiotic resistance genes in chicken gut microbiota commensals.</title>
        <authorList>
            <person name="Juricova H."/>
            <person name="Matiasovicova J."/>
            <person name="Kubasova T."/>
            <person name="Cejkova D."/>
            <person name="Rychlik I."/>
        </authorList>
    </citation>
    <scope>NUCLEOTIDE SEQUENCE [LARGE SCALE GENOMIC DNA]</scope>
    <source>
        <strain evidence="13 14">An829</strain>
    </source>
</reference>
<dbReference type="PRINTS" id="PR00184">
    <property type="entry name" value="NEISSPPORIN"/>
</dbReference>
<evidence type="ECO:0000256" key="9">
    <source>
        <dbReference type="ARBA" id="ARBA00023136"/>
    </source>
</evidence>
<sequence>MKHTLLALSFGSAVALASSGAAASDVEIYGVLDYGLTWEKSEMVNGADSSSIQMLSGQYIGSRVGIKTTEDLGNGVKVGVVLENGFGTDTGALSQGGRLFGRDARLFVDSRFGYLSFGRMGSLVGGNGPYARFGHVVSPFSCGWGDLGGHLQVVSLGYEFIDNVVAYTSPKFGNLDATVQYSFGSDTTTYGDGTEGKSSVERMMSGAVRYQDSALMVAAGIETINHAQPAADLAGMDDAISYNLGANYNVGWAKFFFYTQIFENYAAAAKTTTFTDPTGVDGWGVNIGFELPALGGTVKAGFGYGDFEASDTKGVSMDTCQTTLGYLYSLSKQTTLYTALNWIHSDYSKAYADEHPSAEENIYAATFGIVKKF</sequence>
<evidence type="ECO:0000256" key="7">
    <source>
        <dbReference type="ARBA" id="ARBA00023065"/>
    </source>
</evidence>
<dbReference type="InterPro" id="IPR002299">
    <property type="entry name" value="Porin_Neis"/>
</dbReference>
<comment type="subunit">
    <text evidence="2">Homotrimer.</text>
</comment>
<dbReference type="InterPro" id="IPR023614">
    <property type="entry name" value="Porin_dom_sf"/>
</dbReference>
<keyword evidence="9" id="KW-0472">Membrane</keyword>
<dbReference type="InterPro" id="IPR033900">
    <property type="entry name" value="Gram_neg_porin_domain"/>
</dbReference>
<comment type="caution">
    <text evidence="13">The sequence shown here is derived from an EMBL/GenBank/DDBJ whole genome shotgun (WGS) entry which is preliminary data.</text>
</comment>
<dbReference type="RefSeq" id="WP_205103335.1">
    <property type="nucleotide sequence ID" value="NZ_JACJJC010000012.1"/>
</dbReference>
<evidence type="ECO:0000256" key="1">
    <source>
        <dbReference type="ARBA" id="ARBA00004571"/>
    </source>
</evidence>
<organism evidence="13 14">
    <name type="scientific">Sutterella massiliensis</name>
    <dbReference type="NCBI Taxonomy" id="1816689"/>
    <lineage>
        <taxon>Bacteria</taxon>
        <taxon>Pseudomonadati</taxon>
        <taxon>Pseudomonadota</taxon>
        <taxon>Betaproteobacteria</taxon>
        <taxon>Burkholderiales</taxon>
        <taxon>Sutterellaceae</taxon>
        <taxon>Sutterella</taxon>
    </lineage>
</organism>
<comment type="subcellular location">
    <subcellularLocation>
        <location evidence="1">Cell outer membrane</location>
        <topology evidence="1">Multi-pass membrane protein</topology>
    </subcellularLocation>
</comment>
<gene>
    <name evidence="13" type="ORF">H6A60_08250</name>
</gene>
<keyword evidence="8" id="KW-0626">Porin</keyword>
<evidence type="ECO:0000256" key="8">
    <source>
        <dbReference type="ARBA" id="ARBA00023114"/>
    </source>
</evidence>
<dbReference type="InterPro" id="IPR050298">
    <property type="entry name" value="Gram-neg_bact_OMP"/>
</dbReference>
<evidence type="ECO:0000256" key="6">
    <source>
        <dbReference type="ARBA" id="ARBA00022729"/>
    </source>
</evidence>
<feature type="domain" description="Porin" evidence="12">
    <location>
        <begin position="12"/>
        <end position="346"/>
    </location>
</feature>
<evidence type="ECO:0000256" key="2">
    <source>
        <dbReference type="ARBA" id="ARBA00011233"/>
    </source>
</evidence>
<dbReference type="EMBL" id="JACJJC010000012">
    <property type="protein sequence ID" value="MBM6704470.1"/>
    <property type="molecule type" value="Genomic_DNA"/>
</dbReference>
<proteinExistence type="predicted"/>
<dbReference type="Proteomes" id="UP000715095">
    <property type="component" value="Unassembled WGS sequence"/>
</dbReference>
<dbReference type="Pfam" id="PF13609">
    <property type="entry name" value="Porin_4"/>
    <property type="match status" value="1"/>
</dbReference>
<evidence type="ECO:0000313" key="13">
    <source>
        <dbReference type="EMBL" id="MBM6704470.1"/>
    </source>
</evidence>
<keyword evidence="7" id="KW-0406">Ion transport</keyword>
<keyword evidence="5" id="KW-0812">Transmembrane</keyword>
<accession>A0ABS2DUR7</accession>
<dbReference type="PANTHER" id="PTHR34501">
    <property type="entry name" value="PROTEIN YDDL-RELATED"/>
    <property type="match status" value="1"/>
</dbReference>
<evidence type="ECO:0000259" key="12">
    <source>
        <dbReference type="Pfam" id="PF13609"/>
    </source>
</evidence>
<evidence type="ECO:0000313" key="14">
    <source>
        <dbReference type="Proteomes" id="UP000715095"/>
    </source>
</evidence>
<dbReference type="CDD" id="cd00342">
    <property type="entry name" value="gram_neg_porins"/>
    <property type="match status" value="1"/>
</dbReference>
<evidence type="ECO:0000256" key="10">
    <source>
        <dbReference type="ARBA" id="ARBA00023237"/>
    </source>
</evidence>
<dbReference type="PANTHER" id="PTHR34501:SF9">
    <property type="entry name" value="MAJOR OUTER MEMBRANE PROTEIN P.IA"/>
    <property type="match status" value="1"/>
</dbReference>
<dbReference type="Gene3D" id="2.40.160.10">
    <property type="entry name" value="Porin"/>
    <property type="match status" value="1"/>
</dbReference>
<keyword evidence="4" id="KW-1134">Transmembrane beta strand</keyword>
<feature type="signal peptide" evidence="11">
    <location>
        <begin position="1"/>
        <end position="23"/>
    </location>
</feature>
<protein>
    <submittedName>
        <fullName evidence="13">Porin</fullName>
    </submittedName>
</protein>
<evidence type="ECO:0000256" key="5">
    <source>
        <dbReference type="ARBA" id="ARBA00022692"/>
    </source>
</evidence>
<keyword evidence="6 11" id="KW-0732">Signal</keyword>